<comment type="similarity">
    <text evidence="2">Belongs to the eukaryotic mitochondrial porin family.</text>
</comment>
<evidence type="ECO:0000256" key="4">
    <source>
        <dbReference type="ARBA" id="ARBA00022787"/>
    </source>
</evidence>
<dbReference type="GO" id="GO:0005741">
    <property type="term" value="C:mitochondrial outer membrane"/>
    <property type="evidence" value="ECO:0007669"/>
    <property type="project" value="UniProtKB-SubCell"/>
</dbReference>
<dbReference type="WBParaSite" id="HNAJ_0000306401-mRNA-1">
    <property type="protein sequence ID" value="HNAJ_0000306401-mRNA-1"/>
    <property type="gene ID" value="HNAJ_0000306401"/>
</dbReference>
<name>A0A0R3T7M6_RODNA</name>
<evidence type="ECO:0000256" key="2">
    <source>
        <dbReference type="ARBA" id="ARBA00007780"/>
    </source>
</evidence>
<dbReference type="GO" id="GO:0015288">
    <property type="term" value="F:porin activity"/>
    <property type="evidence" value="ECO:0007669"/>
    <property type="project" value="UniProtKB-KW"/>
</dbReference>
<keyword evidence="3" id="KW-1134">Transmembrane beta strand</keyword>
<keyword evidence="5" id="KW-0813">Transport</keyword>
<dbReference type="Proteomes" id="UP000278807">
    <property type="component" value="Unassembled WGS sequence"/>
</dbReference>
<dbReference type="Pfam" id="PF01459">
    <property type="entry name" value="Porin_3"/>
    <property type="match status" value="1"/>
</dbReference>
<dbReference type="InterPro" id="IPR027246">
    <property type="entry name" value="Porin_Euk/Tom40"/>
</dbReference>
<dbReference type="InterPro" id="IPR023614">
    <property type="entry name" value="Porin_dom_sf"/>
</dbReference>
<dbReference type="GO" id="GO:0008308">
    <property type="term" value="F:voltage-gated monoatomic anion channel activity"/>
    <property type="evidence" value="ECO:0007669"/>
    <property type="project" value="InterPro"/>
</dbReference>
<evidence type="ECO:0000256" key="5">
    <source>
        <dbReference type="ARBA" id="ARBA00023114"/>
    </source>
</evidence>
<keyword evidence="7" id="KW-1185">Reference proteome</keyword>
<keyword evidence="5" id="KW-0406">Ion transport</keyword>
<organism evidence="8">
    <name type="scientific">Rodentolepis nana</name>
    <name type="common">Dwarf tapeworm</name>
    <name type="synonym">Hymenolepis nana</name>
    <dbReference type="NCBI Taxonomy" id="102285"/>
    <lineage>
        <taxon>Eukaryota</taxon>
        <taxon>Metazoa</taxon>
        <taxon>Spiralia</taxon>
        <taxon>Lophotrochozoa</taxon>
        <taxon>Platyhelminthes</taxon>
        <taxon>Cestoda</taxon>
        <taxon>Eucestoda</taxon>
        <taxon>Cyclophyllidea</taxon>
        <taxon>Hymenolepididae</taxon>
        <taxon>Rodentolepis</taxon>
    </lineage>
</organism>
<dbReference type="STRING" id="102285.A0A0R3T7M6"/>
<dbReference type="OrthoDB" id="7827681at2759"/>
<gene>
    <name evidence="6" type="ORF">HNAJ_LOCUS3063</name>
</gene>
<dbReference type="GO" id="GO:0046930">
    <property type="term" value="C:pore complex"/>
    <property type="evidence" value="ECO:0007669"/>
    <property type="project" value="UniProtKB-KW"/>
</dbReference>
<dbReference type="Gene3D" id="2.40.160.10">
    <property type="entry name" value="Porin"/>
    <property type="match status" value="1"/>
</dbReference>
<evidence type="ECO:0000256" key="3">
    <source>
        <dbReference type="ARBA" id="ARBA00022452"/>
    </source>
</evidence>
<reference evidence="6 7" key="2">
    <citation type="submission" date="2018-11" db="EMBL/GenBank/DDBJ databases">
        <authorList>
            <consortium name="Pathogen Informatics"/>
        </authorList>
    </citation>
    <scope>NUCLEOTIDE SEQUENCE [LARGE SCALE GENOMIC DNA]</scope>
</reference>
<keyword evidence="3" id="KW-0472">Membrane</keyword>
<dbReference type="AlphaFoldDB" id="A0A0R3T7M6"/>
<keyword evidence="4" id="KW-0496">Mitochondrion</keyword>
<dbReference type="PANTHER" id="PTHR11743">
    <property type="entry name" value="VOLTAGE-DEPENDENT ANION-SELECTIVE CHANNEL"/>
    <property type="match status" value="1"/>
</dbReference>
<evidence type="ECO:0000313" key="7">
    <source>
        <dbReference type="Proteomes" id="UP000278807"/>
    </source>
</evidence>
<evidence type="ECO:0000256" key="1">
    <source>
        <dbReference type="ARBA" id="ARBA00004294"/>
    </source>
</evidence>
<proteinExistence type="inferred from homology"/>
<dbReference type="EMBL" id="UZAE01001681">
    <property type="protein sequence ID" value="VDN98922.1"/>
    <property type="molecule type" value="Genomic_DNA"/>
</dbReference>
<dbReference type="CDD" id="cd07306">
    <property type="entry name" value="Porin3_VDAC"/>
    <property type="match status" value="1"/>
</dbReference>
<keyword evidence="5" id="KW-0626">Porin</keyword>
<sequence>MVLTAFGDIGKSSKDIFTKYFKNNLVNFDFKSKTDDDVDVHIQCNEDNSQILASADITIRPIEGVALKTKVDSSNQLISEVEFKNKSFDTQHKIVGTIDQNLSKKNLKLKNCFKRENFNAEVEMDFASKLPVTTASLAVGDKGYIAGAQVMVDSDGFKVTNHSYSVGYIGNKFETYGFFNNNKEVEWRLFQSYKQFSLGWMFGWAGNLTNTRFGIASLYKINDETFVKAKVDQNSRLSLAYGFKPTPETQVVVSMITSLNRNDPASSSGLTFEISN</sequence>
<evidence type="ECO:0000313" key="6">
    <source>
        <dbReference type="EMBL" id="VDN98922.1"/>
    </source>
</evidence>
<dbReference type="PANTHER" id="PTHR11743:SF70">
    <property type="entry name" value="GH26960P-RELATED"/>
    <property type="match status" value="1"/>
</dbReference>
<accession>A0A0R3T7M6</accession>
<protein>
    <submittedName>
        <fullName evidence="8">Voltage-dependent anion-selective channel protein 1</fullName>
    </submittedName>
</protein>
<dbReference type="InterPro" id="IPR001925">
    <property type="entry name" value="Porin_Euk"/>
</dbReference>
<keyword evidence="3" id="KW-0812">Transmembrane</keyword>
<keyword evidence="4" id="KW-1000">Mitochondrion outer membrane</keyword>
<evidence type="ECO:0000313" key="8">
    <source>
        <dbReference type="WBParaSite" id="HNAJ_0000306401-mRNA-1"/>
    </source>
</evidence>
<reference evidence="8" key="1">
    <citation type="submission" date="2017-02" db="UniProtKB">
        <authorList>
            <consortium name="WormBaseParasite"/>
        </authorList>
    </citation>
    <scope>IDENTIFICATION</scope>
</reference>
<comment type="subcellular location">
    <subcellularLocation>
        <location evidence="1">Mitochondrion outer membrane</location>
    </subcellularLocation>
</comment>